<dbReference type="Gene3D" id="1.10.238.10">
    <property type="entry name" value="EF-hand"/>
    <property type="match status" value="1"/>
</dbReference>
<evidence type="ECO:0000256" key="1">
    <source>
        <dbReference type="ARBA" id="ARBA00009045"/>
    </source>
</evidence>
<organism evidence="3 4">
    <name type="scientific">Daphnia magna</name>
    <dbReference type="NCBI Taxonomy" id="35525"/>
    <lineage>
        <taxon>Eukaryota</taxon>
        <taxon>Metazoa</taxon>
        <taxon>Ecdysozoa</taxon>
        <taxon>Arthropoda</taxon>
        <taxon>Crustacea</taxon>
        <taxon>Branchiopoda</taxon>
        <taxon>Diplostraca</taxon>
        <taxon>Cladocera</taxon>
        <taxon>Anomopoda</taxon>
        <taxon>Daphniidae</taxon>
        <taxon>Daphnia</taxon>
    </lineage>
</organism>
<dbReference type="GO" id="GO:0004252">
    <property type="term" value="F:serine-type endopeptidase activity"/>
    <property type="evidence" value="ECO:0007669"/>
    <property type="project" value="TreeGrafter"/>
</dbReference>
<dbReference type="STRING" id="35525.A0A162RD18"/>
<comment type="similarity">
    <text evidence="1">Belongs to the peptidase S54 family.</text>
</comment>
<dbReference type="OrthoDB" id="418595at2759"/>
<keyword evidence="4" id="KW-1185">Reference proteome</keyword>
<dbReference type="SUPFAM" id="SSF47473">
    <property type="entry name" value="EF-hand"/>
    <property type="match status" value="1"/>
</dbReference>
<dbReference type="PANTHER" id="PTHR45840:SF2">
    <property type="entry name" value="PROTEIN RHOMBOID-RELATED"/>
    <property type="match status" value="1"/>
</dbReference>
<dbReference type="InterPro" id="IPR011992">
    <property type="entry name" value="EF-hand-dom_pair"/>
</dbReference>
<dbReference type="AlphaFoldDB" id="A0A162RD18"/>
<evidence type="ECO:0000313" key="4">
    <source>
        <dbReference type="Proteomes" id="UP000076858"/>
    </source>
</evidence>
<evidence type="ECO:0000256" key="2">
    <source>
        <dbReference type="SAM" id="MobiDB-lite"/>
    </source>
</evidence>
<dbReference type="EMBL" id="LRGB01000190">
    <property type="protein sequence ID" value="KZS20414.1"/>
    <property type="molecule type" value="Genomic_DNA"/>
</dbReference>
<feature type="compositionally biased region" description="Basic and acidic residues" evidence="2">
    <location>
        <begin position="173"/>
        <end position="182"/>
    </location>
</feature>
<name>A0A162RD18_9CRUS</name>
<protein>
    <submittedName>
        <fullName evidence="3">Rhomboid-related 3-like protein</fullName>
    </submittedName>
</protein>
<dbReference type="InterPro" id="IPR051739">
    <property type="entry name" value="Rhomboid_IM_Serine_Proteases"/>
</dbReference>
<gene>
    <name evidence="3" type="ORF">APZ42_012810</name>
</gene>
<dbReference type="PANTHER" id="PTHR45840">
    <property type="entry name" value="RHOMBOID-RELATED PROTEIN"/>
    <property type="match status" value="1"/>
</dbReference>
<comment type="caution">
    <text evidence="3">The sequence shown here is derived from an EMBL/GenBank/DDBJ whole genome shotgun (WGS) entry which is preliminary data.</text>
</comment>
<sequence length="278" mass="32403">MRLSWPIRPNNRRILTDGEEDAEGRMVVVETPVSYDMPSSPGSVSTTNDAATLIASPEHRSSLPITNNRRVSRYGAQQLEAISMVASDDDEEDDDYEQKRQLLTDKWRQLFDQFDPEGFGEIPWEDFGRALRSPEFRQHIEPHKIQQLEEKFHLQQQLDNDQEEDNKSGCSGHHGDRPSRTSEYRTSAITFQDFVNVMSGKRSRSFKCAVHHRDRQVCSENDFHLLLQPPTLFQRMVKVIADEFLTDDRERKYYADRYSCCPPPLFIIFITLVEKHRP</sequence>
<dbReference type="Proteomes" id="UP000076858">
    <property type="component" value="Unassembled WGS sequence"/>
</dbReference>
<accession>A0A162RD18</accession>
<proteinExistence type="inferred from homology"/>
<evidence type="ECO:0000313" key="3">
    <source>
        <dbReference type="EMBL" id="KZS20414.1"/>
    </source>
</evidence>
<feature type="region of interest" description="Disordered" evidence="2">
    <location>
        <begin position="158"/>
        <end position="182"/>
    </location>
</feature>
<reference evidence="3 4" key="1">
    <citation type="submission" date="2016-03" db="EMBL/GenBank/DDBJ databases">
        <title>EvidentialGene: Evidence-directed Construction of Genes on Genomes.</title>
        <authorList>
            <person name="Gilbert D.G."/>
            <person name="Choi J.-H."/>
            <person name="Mockaitis K."/>
            <person name="Colbourne J."/>
            <person name="Pfrender M."/>
        </authorList>
    </citation>
    <scope>NUCLEOTIDE SEQUENCE [LARGE SCALE GENOMIC DNA]</scope>
    <source>
        <strain evidence="3 4">Xinb3</strain>
        <tissue evidence="3">Complete organism</tissue>
    </source>
</reference>